<accession>A0A239ZC84</accession>
<dbReference type="GO" id="GO:0005283">
    <property type="term" value="F:amino acid:sodium symporter activity"/>
    <property type="evidence" value="ECO:0007669"/>
    <property type="project" value="InterPro"/>
</dbReference>
<feature type="transmembrane region" description="Helical" evidence="9">
    <location>
        <begin position="28"/>
        <end position="46"/>
    </location>
</feature>
<evidence type="ECO:0000256" key="9">
    <source>
        <dbReference type="RuleBase" id="RU363064"/>
    </source>
</evidence>
<dbReference type="KEGG" id="sste:SAMEA4384403_1432"/>
<keyword evidence="4 9" id="KW-1003">Cell membrane</keyword>
<dbReference type="GO" id="GO:0005886">
    <property type="term" value="C:plasma membrane"/>
    <property type="evidence" value="ECO:0007669"/>
    <property type="project" value="UniProtKB-SubCell"/>
</dbReference>
<feature type="transmembrane region" description="Helical" evidence="9">
    <location>
        <begin position="423"/>
        <end position="446"/>
    </location>
</feature>
<organism evidence="10 11">
    <name type="scientific">Mammaliicoccus stepanovicii</name>
    <dbReference type="NCBI Taxonomy" id="643214"/>
    <lineage>
        <taxon>Bacteria</taxon>
        <taxon>Bacillati</taxon>
        <taxon>Bacillota</taxon>
        <taxon>Bacilli</taxon>
        <taxon>Bacillales</taxon>
        <taxon>Staphylococcaceae</taxon>
        <taxon>Mammaliicoccus</taxon>
    </lineage>
</organism>
<feature type="transmembrane region" description="Helical" evidence="9">
    <location>
        <begin position="190"/>
        <end position="208"/>
    </location>
</feature>
<keyword evidence="3 9" id="KW-0813">Transport</keyword>
<reference evidence="10 11" key="1">
    <citation type="submission" date="2017-06" db="EMBL/GenBank/DDBJ databases">
        <authorList>
            <consortium name="Pathogen Informatics"/>
        </authorList>
    </citation>
    <scope>NUCLEOTIDE SEQUENCE [LARGE SCALE GENOMIC DNA]</scope>
    <source>
        <strain evidence="10 11">NCTC13839</strain>
    </source>
</reference>
<evidence type="ECO:0000256" key="7">
    <source>
        <dbReference type="ARBA" id="ARBA00022989"/>
    </source>
</evidence>
<keyword evidence="11" id="KW-1185">Reference proteome</keyword>
<feature type="transmembrane region" description="Helical" evidence="9">
    <location>
        <begin position="220"/>
        <end position="239"/>
    </location>
</feature>
<feature type="transmembrane region" description="Helical" evidence="9">
    <location>
        <begin position="392"/>
        <end position="411"/>
    </location>
</feature>
<evidence type="ECO:0000256" key="1">
    <source>
        <dbReference type="ARBA" id="ARBA00004651"/>
    </source>
</evidence>
<sequence>MKDFDSYIPSWFHDFVQWGNDLIWTQNLIFLLLLAGIFFTISSRVVQLRWLPEMFRVIFEKPETLDDGKKGISSFQAFAISAASRVGTGNIAGVATAIVLGGPGAVFWMWVIAFIGAASAFFEATLAQVYKVKDEAGGYRGGPAYYIERGLGQKWLGVIFAILITVTFAFVFNTVQSNTIAASLNEQYEFSNITTGIILAIITALVIFGGVRSIATVSSFIVPIMAIGYIGLVGYILFMNVDQIWPMLQNIVRSAFGLHPAFGGAVGFALMQGIKRGLFSNEAGMGSAANAAATAAVSHPVKQGLIQSLGVFFDTMIICSATAIMLLLYTDLQFGPDAEQGVAVTQKALTTHVGEFGGIFLTVAVFMFAFSSIIGNYYYGQSNIEYLTKNKIVMFIFRLFVIAMVFVGSVIQVQTVWDTADLFMGLMAIINIIALFGLATVVFEVAKDYRSQRKRKLNPVFKIENINANFKNIEAWGNNPYNHESSKVDTNKQTQNTFDQTDYHESTNEVIDDEQDTLNQNNKDE</sequence>
<dbReference type="RefSeq" id="WP_229726508.1">
    <property type="nucleotide sequence ID" value="NZ_BMDM01000005.1"/>
</dbReference>
<feature type="transmembrane region" description="Helical" evidence="9">
    <location>
        <begin position="77"/>
        <end position="101"/>
    </location>
</feature>
<feature type="transmembrane region" description="Helical" evidence="9">
    <location>
        <begin position="251"/>
        <end position="271"/>
    </location>
</feature>
<comment type="subcellular location">
    <subcellularLocation>
        <location evidence="1 9">Cell membrane</location>
        <topology evidence="1 9">Multi-pass membrane protein</topology>
    </subcellularLocation>
</comment>
<dbReference type="PROSITE" id="PS00873">
    <property type="entry name" value="NA_ALANINE_SYMP"/>
    <property type="match status" value="1"/>
</dbReference>
<dbReference type="NCBIfam" id="TIGR00835">
    <property type="entry name" value="agcS"/>
    <property type="match status" value="1"/>
</dbReference>
<evidence type="ECO:0000256" key="5">
    <source>
        <dbReference type="ARBA" id="ARBA00022692"/>
    </source>
</evidence>
<gene>
    <name evidence="10" type="ORF">SAMEA4384403_01432</name>
</gene>
<feature type="transmembrane region" description="Helical" evidence="9">
    <location>
        <begin position="359"/>
        <end position="380"/>
    </location>
</feature>
<dbReference type="PRINTS" id="PR00175">
    <property type="entry name" value="NAALASMPORT"/>
</dbReference>
<evidence type="ECO:0000313" key="11">
    <source>
        <dbReference type="Proteomes" id="UP000242084"/>
    </source>
</evidence>
<feature type="transmembrane region" description="Helical" evidence="9">
    <location>
        <begin position="155"/>
        <end position="175"/>
    </location>
</feature>
<proteinExistence type="inferred from homology"/>
<evidence type="ECO:0000256" key="2">
    <source>
        <dbReference type="ARBA" id="ARBA00009261"/>
    </source>
</evidence>
<evidence type="ECO:0000256" key="6">
    <source>
        <dbReference type="ARBA" id="ARBA00022847"/>
    </source>
</evidence>
<keyword evidence="6 9" id="KW-0769">Symport</keyword>
<dbReference type="AlphaFoldDB" id="A0A239ZC84"/>
<dbReference type="PANTHER" id="PTHR30330:SF1">
    <property type="entry name" value="AMINO-ACID CARRIER PROTEIN ALST"/>
    <property type="match status" value="1"/>
</dbReference>
<feature type="transmembrane region" description="Helical" evidence="9">
    <location>
        <begin position="107"/>
        <end position="130"/>
    </location>
</feature>
<comment type="similarity">
    <text evidence="2 9">Belongs to the alanine or glycine:cation symporter (AGCS) (TC 2.A.25) family.</text>
</comment>
<feature type="transmembrane region" description="Helical" evidence="9">
    <location>
        <begin position="309"/>
        <end position="329"/>
    </location>
</feature>
<keyword evidence="5 9" id="KW-0812">Transmembrane</keyword>
<dbReference type="Proteomes" id="UP000242084">
    <property type="component" value="Chromosome 1"/>
</dbReference>
<evidence type="ECO:0000256" key="4">
    <source>
        <dbReference type="ARBA" id="ARBA00022475"/>
    </source>
</evidence>
<dbReference type="Pfam" id="PF01235">
    <property type="entry name" value="Na_Ala_symp"/>
    <property type="match status" value="1"/>
</dbReference>
<evidence type="ECO:0000313" key="10">
    <source>
        <dbReference type="EMBL" id="SNV68779.1"/>
    </source>
</evidence>
<dbReference type="Gene3D" id="1.20.1740.10">
    <property type="entry name" value="Amino acid/polyamine transporter I"/>
    <property type="match status" value="1"/>
</dbReference>
<keyword evidence="8 9" id="KW-0472">Membrane</keyword>
<evidence type="ECO:0000256" key="8">
    <source>
        <dbReference type="ARBA" id="ARBA00023136"/>
    </source>
</evidence>
<protein>
    <submittedName>
        <fullName evidence="10">Sodium:alanine symporter family protein</fullName>
    </submittedName>
</protein>
<dbReference type="PANTHER" id="PTHR30330">
    <property type="entry name" value="AGSS FAMILY TRANSPORTER, SODIUM-ALANINE"/>
    <property type="match status" value="1"/>
</dbReference>
<dbReference type="InterPro" id="IPR001463">
    <property type="entry name" value="Na/Ala_symport"/>
</dbReference>
<name>A0A239ZC84_9STAP</name>
<dbReference type="FunFam" id="1.20.1740.10:FF:000004">
    <property type="entry name" value="Sodium:alanine symporter family protein"/>
    <property type="match status" value="1"/>
</dbReference>
<evidence type="ECO:0000256" key="3">
    <source>
        <dbReference type="ARBA" id="ARBA00022448"/>
    </source>
</evidence>
<dbReference type="EMBL" id="LT906462">
    <property type="protein sequence ID" value="SNV68779.1"/>
    <property type="molecule type" value="Genomic_DNA"/>
</dbReference>
<keyword evidence="7 9" id="KW-1133">Transmembrane helix</keyword>